<dbReference type="GO" id="GO:0008270">
    <property type="term" value="F:zinc ion binding"/>
    <property type="evidence" value="ECO:0007669"/>
    <property type="project" value="InterPro"/>
</dbReference>
<dbReference type="OrthoDB" id="1879366at2759"/>
<dbReference type="Pfam" id="PF00107">
    <property type="entry name" value="ADH_zinc_N"/>
    <property type="match status" value="1"/>
</dbReference>
<dbReference type="FunFam" id="3.40.50.720:FF:000158">
    <property type="entry name" value="Zinc-binding alcohol dehydrogenase"/>
    <property type="match status" value="1"/>
</dbReference>
<dbReference type="InterPro" id="IPR011032">
    <property type="entry name" value="GroES-like_sf"/>
</dbReference>
<dbReference type="Proteomes" id="UP000245946">
    <property type="component" value="Unassembled WGS sequence"/>
</dbReference>
<keyword evidence="4" id="KW-0597">Phosphoprotein</keyword>
<gene>
    <name evidence="13" type="ORF">FA09DRAFT_345787</name>
</gene>
<dbReference type="Gene3D" id="3.90.180.10">
    <property type="entry name" value="Medium-chain alcohol dehydrogenases, catalytic domain"/>
    <property type="match status" value="1"/>
</dbReference>
<comment type="cofactor">
    <cofactor evidence="1 11">
        <name>Zn(2+)</name>
        <dbReference type="ChEBI" id="CHEBI:29105"/>
    </cofactor>
</comment>
<evidence type="ECO:0000256" key="8">
    <source>
        <dbReference type="ARBA" id="ARBA00023002"/>
    </source>
</evidence>
<proteinExistence type="inferred from homology"/>
<evidence type="ECO:0000256" key="5">
    <source>
        <dbReference type="ARBA" id="ARBA00022723"/>
    </source>
</evidence>
<keyword evidence="7" id="KW-0521">NADP</keyword>
<dbReference type="AlphaFoldDB" id="A0A316ZDD6"/>
<evidence type="ECO:0000313" key="13">
    <source>
        <dbReference type="EMBL" id="PWN98922.1"/>
    </source>
</evidence>
<comment type="catalytic activity">
    <reaction evidence="10">
        <text>a primary alcohol + NADP(+) = an aldehyde + NADPH + H(+)</text>
        <dbReference type="Rhea" id="RHEA:15937"/>
        <dbReference type="ChEBI" id="CHEBI:15378"/>
        <dbReference type="ChEBI" id="CHEBI:15734"/>
        <dbReference type="ChEBI" id="CHEBI:17478"/>
        <dbReference type="ChEBI" id="CHEBI:57783"/>
        <dbReference type="ChEBI" id="CHEBI:58349"/>
        <dbReference type="EC" id="1.1.1.2"/>
    </reaction>
    <physiologicalReaction direction="left-to-right" evidence="10">
        <dbReference type="Rhea" id="RHEA:15938"/>
    </physiologicalReaction>
    <physiologicalReaction direction="right-to-left" evidence="10">
        <dbReference type="Rhea" id="RHEA:15939"/>
    </physiologicalReaction>
</comment>
<comment type="subunit">
    <text evidence="3">Homodimer.</text>
</comment>
<dbReference type="InterPro" id="IPR002328">
    <property type="entry name" value="ADH_Zn_CS"/>
</dbReference>
<sequence length="362" mass="38568">MPRGYAIDDTSKWTDFKVIDFDLKPEEDDDVTIAIECCGVCGSDVHTISGGWGELAVPAVIPGHEIVGKVTAVGSAVKDMKVGDRVGVGAQVGSCGTCFPCKGGDEQYCIGDDATGKSMVDTYNSKYVDGSIAQGGYSTAIRAHQQFVFPIPDGISNEDAASMLCGGLTVYSPLLRNGAGPGKKVAIVGLGGLGHYAVLFAVAMGCDVTVISHSPRKKDDAMKMGAKDFIATGDEPEWYKRFGRKEQPFDLIVSTASSNAVDVPSVLSTLTVHGKAVFVGMPEDPLQDLRVQHLAGNGCALASSHIGSKVEALKMLKLADEQKIKPWVEVMPMSQCSIAVKRVHEGDVKYRFVLQNDFEKKD</sequence>
<dbReference type="SUPFAM" id="SSF51735">
    <property type="entry name" value="NAD(P)-binding Rossmann-fold domains"/>
    <property type="match status" value="1"/>
</dbReference>
<name>A0A316ZDD6_9BASI</name>
<comment type="similarity">
    <text evidence="2 11">Belongs to the zinc-containing alcohol dehydrogenase family.</text>
</comment>
<dbReference type="InterPro" id="IPR020843">
    <property type="entry name" value="ER"/>
</dbReference>
<evidence type="ECO:0000256" key="9">
    <source>
        <dbReference type="ARBA" id="ARBA00024074"/>
    </source>
</evidence>
<evidence type="ECO:0000256" key="10">
    <source>
        <dbReference type="ARBA" id="ARBA00050997"/>
    </source>
</evidence>
<evidence type="ECO:0000256" key="7">
    <source>
        <dbReference type="ARBA" id="ARBA00022857"/>
    </source>
</evidence>
<dbReference type="PROSITE" id="PS00059">
    <property type="entry name" value="ADH_ZINC"/>
    <property type="match status" value="1"/>
</dbReference>
<dbReference type="GO" id="GO:0008106">
    <property type="term" value="F:alcohol dehydrogenase (NADP+) activity"/>
    <property type="evidence" value="ECO:0007669"/>
    <property type="project" value="UniProtKB-EC"/>
</dbReference>
<dbReference type="InterPro" id="IPR047109">
    <property type="entry name" value="CAD-like"/>
</dbReference>
<evidence type="ECO:0000256" key="11">
    <source>
        <dbReference type="RuleBase" id="RU361277"/>
    </source>
</evidence>
<dbReference type="RefSeq" id="XP_025599201.1">
    <property type="nucleotide sequence ID" value="XM_025744716.1"/>
</dbReference>
<evidence type="ECO:0000256" key="2">
    <source>
        <dbReference type="ARBA" id="ARBA00008072"/>
    </source>
</evidence>
<evidence type="ECO:0000256" key="1">
    <source>
        <dbReference type="ARBA" id="ARBA00001947"/>
    </source>
</evidence>
<evidence type="ECO:0000256" key="6">
    <source>
        <dbReference type="ARBA" id="ARBA00022833"/>
    </source>
</evidence>
<dbReference type="EMBL" id="KZ819290">
    <property type="protein sequence ID" value="PWN98922.1"/>
    <property type="molecule type" value="Genomic_DNA"/>
</dbReference>
<evidence type="ECO:0000256" key="4">
    <source>
        <dbReference type="ARBA" id="ARBA00022553"/>
    </source>
</evidence>
<evidence type="ECO:0000256" key="3">
    <source>
        <dbReference type="ARBA" id="ARBA00011738"/>
    </source>
</evidence>
<keyword evidence="5 11" id="KW-0479">Metal-binding</keyword>
<protein>
    <recommendedName>
        <fullName evidence="9">alcohol dehydrogenase (NADP(+))</fullName>
        <ecNumber evidence="9">1.1.1.2</ecNumber>
    </recommendedName>
</protein>
<dbReference type="SUPFAM" id="SSF50129">
    <property type="entry name" value="GroES-like"/>
    <property type="match status" value="1"/>
</dbReference>
<accession>A0A316ZDD6</accession>
<dbReference type="EC" id="1.1.1.2" evidence="9"/>
<dbReference type="GO" id="GO:0006066">
    <property type="term" value="P:alcohol metabolic process"/>
    <property type="evidence" value="ECO:0007669"/>
    <property type="project" value="UniProtKB-ARBA"/>
</dbReference>
<dbReference type="Gene3D" id="3.40.50.720">
    <property type="entry name" value="NAD(P)-binding Rossmann-like Domain"/>
    <property type="match status" value="1"/>
</dbReference>
<organism evidence="13 14">
    <name type="scientific">Tilletiopsis washingtonensis</name>
    <dbReference type="NCBI Taxonomy" id="58919"/>
    <lineage>
        <taxon>Eukaryota</taxon>
        <taxon>Fungi</taxon>
        <taxon>Dikarya</taxon>
        <taxon>Basidiomycota</taxon>
        <taxon>Ustilaginomycotina</taxon>
        <taxon>Exobasidiomycetes</taxon>
        <taxon>Entylomatales</taxon>
        <taxon>Entylomatales incertae sedis</taxon>
        <taxon>Tilletiopsis</taxon>
    </lineage>
</organism>
<dbReference type="InterPro" id="IPR013149">
    <property type="entry name" value="ADH-like_C"/>
</dbReference>
<reference evidence="13 14" key="1">
    <citation type="journal article" date="2018" name="Mol. Biol. Evol.">
        <title>Broad Genomic Sampling Reveals a Smut Pathogenic Ancestry of the Fungal Clade Ustilaginomycotina.</title>
        <authorList>
            <person name="Kijpornyongpan T."/>
            <person name="Mondo S.J."/>
            <person name="Barry K."/>
            <person name="Sandor L."/>
            <person name="Lee J."/>
            <person name="Lipzen A."/>
            <person name="Pangilinan J."/>
            <person name="LaButti K."/>
            <person name="Hainaut M."/>
            <person name="Henrissat B."/>
            <person name="Grigoriev I.V."/>
            <person name="Spatafora J.W."/>
            <person name="Aime M.C."/>
        </authorList>
    </citation>
    <scope>NUCLEOTIDE SEQUENCE [LARGE SCALE GENOMIC DNA]</scope>
    <source>
        <strain evidence="13 14">MCA 4186</strain>
    </source>
</reference>
<evidence type="ECO:0000313" key="14">
    <source>
        <dbReference type="Proteomes" id="UP000245946"/>
    </source>
</evidence>
<keyword evidence="14" id="KW-1185">Reference proteome</keyword>
<evidence type="ECO:0000259" key="12">
    <source>
        <dbReference type="SMART" id="SM00829"/>
    </source>
</evidence>
<keyword evidence="6 11" id="KW-0862">Zinc</keyword>
<dbReference type="InterPro" id="IPR036291">
    <property type="entry name" value="NAD(P)-bd_dom_sf"/>
</dbReference>
<dbReference type="GeneID" id="37272260"/>
<dbReference type="STRING" id="58919.A0A316ZDD6"/>
<dbReference type="SMART" id="SM00829">
    <property type="entry name" value="PKS_ER"/>
    <property type="match status" value="1"/>
</dbReference>
<dbReference type="InterPro" id="IPR013154">
    <property type="entry name" value="ADH-like_N"/>
</dbReference>
<keyword evidence="8" id="KW-0560">Oxidoreductase</keyword>
<dbReference type="PANTHER" id="PTHR42683">
    <property type="entry name" value="ALDEHYDE REDUCTASE"/>
    <property type="match status" value="1"/>
</dbReference>
<feature type="domain" description="Enoyl reductase (ER)" evidence="12">
    <location>
        <begin position="6"/>
        <end position="354"/>
    </location>
</feature>
<dbReference type="CDD" id="cd05283">
    <property type="entry name" value="CAD1"/>
    <property type="match status" value="1"/>
</dbReference>
<dbReference type="Pfam" id="PF08240">
    <property type="entry name" value="ADH_N"/>
    <property type="match status" value="1"/>
</dbReference>